<evidence type="ECO:0000256" key="4">
    <source>
        <dbReference type="ARBA" id="ARBA00023284"/>
    </source>
</evidence>
<dbReference type="Pfam" id="PF00578">
    <property type="entry name" value="AhpC-TSA"/>
    <property type="match status" value="1"/>
</dbReference>
<dbReference type="InterPro" id="IPR025380">
    <property type="entry name" value="DUF4369"/>
</dbReference>
<dbReference type="InterPro" id="IPR000866">
    <property type="entry name" value="AhpC/TSA"/>
</dbReference>
<dbReference type="Gene3D" id="3.40.30.10">
    <property type="entry name" value="Glutaredoxin"/>
    <property type="match status" value="1"/>
</dbReference>
<dbReference type="InterPro" id="IPR036249">
    <property type="entry name" value="Thioredoxin-like_sf"/>
</dbReference>
<reference evidence="8 9" key="1">
    <citation type="submission" date="2019-03" db="EMBL/GenBank/DDBJ databases">
        <title>Genomic Encyclopedia of Archaeal and Bacterial Type Strains, Phase II (KMG-II): from individual species to whole genera.</title>
        <authorList>
            <person name="Goeker M."/>
        </authorList>
    </citation>
    <scope>NUCLEOTIDE SEQUENCE [LARGE SCALE GENOMIC DNA]</scope>
    <source>
        <strain evidence="8 9">RL-C</strain>
    </source>
</reference>
<evidence type="ECO:0000256" key="2">
    <source>
        <dbReference type="ARBA" id="ARBA00022748"/>
    </source>
</evidence>
<dbReference type="EMBL" id="SLWB01000001">
    <property type="protein sequence ID" value="TCN73185.1"/>
    <property type="molecule type" value="Genomic_DNA"/>
</dbReference>
<feature type="signal peptide" evidence="5">
    <location>
        <begin position="1"/>
        <end position="22"/>
    </location>
</feature>
<keyword evidence="2" id="KW-0201">Cytochrome c-type biogenesis</keyword>
<evidence type="ECO:0000256" key="5">
    <source>
        <dbReference type="SAM" id="SignalP"/>
    </source>
</evidence>
<dbReference type="Pfam" id="PF14289">
    <property type="entry name" value="DUF4369"/>
    <property type="match status" value="1"/>
</dbReference>
<dbReference type="CDD" id="cd02966">
    <property type="entry name" value="TlpA_like_family"/>
    <property type="match status" value="1"/>
</dbReference>
<dbReference type="InterPro" id="IPR050553">
    <property type="entry name" value="Thioredoxin_ResA/DsbE_sf"/>
</dbReference>
<organism evidence="8 9">
    <name type="scientific">Acetobacteroides hydrogenigenes</name>
    <dbReference type="NCBI Taxonomy" id="979970"/>
    <lineage>
        <taxon>Bacteria</taxon>
        <taxon>Pseudomonadati</taxon>
        <taxon>Bacteroidota</taxon>
        <taxon>Bacteroidia</taxon>
        <taxon>Bacteroidales</taxon>
        <taxon>Rikenellaceae</taxon>
        <taxon>Acetobacteroides</taxon>
    </lineage>
</organism>
<dbReference type="Proteomes" id="UP000294830">
    <property type="component" value="Unassembled WGS sequence"/>
</dbReference>
<dbReference type="PROSITE" id="PS51257">
    <property type="entry name" value="PROKAR_LIPOPROTEIN"/>
    <property type="match status" value="1"/>
</dbReference>
<dbReference type="GO" id="GO:0030313">
    <property type="term" value="C:cell envelope"/>
    <property type="evidence" value="ECO:0007669"/>
    <property type="project" value="UniProtKB-SubCell"/>
</dbReference>
<evidence type="ECO:0000256" key="3">
    <source>
        <dbReference type="ARBA" id="ARBA00023157"/>
    </source>
</evidence>
<dbReference type="GO" id="GO:0016209">
    <property type="term" value="F:antioxidant activity"/>
    <property type="evidence" value="ECO:0007669"/>
    <property type="project" value="InterPro"/>
</dbReference>
<dbReference type="GO" id="GO:0017004">
    <property type="term" value="P:cytochrome complex assembly"/>
    <property type="evidence" value="ECO:0007669"/>
    <property type="project" value="UniProtKB-KW"/>
</dbReference>
<sequence length="377" mass="41827">MRKLVFLIAAVIALTSCSRNSAKIKGEFTNFGSKTVYLEKLGVGTSEVIDSAVATKDGTFKFKIKFDKDQEPTFYLVKVDGNNFVTLFLERGETVRLSGDATRLERSYTVNGSKTSEDIRTISNLLNSTISSLDSLNQLHASPADSIEYKMGKVFVNCKREFIKFIITNPKSMASLFAIYSQLPGSTNVFGSLDDLNYFKLLSDSLAVSYPKSAYVISLKKHYKQMENDVLLGDIISSKKVETVGIPEISLRNQYGKLIKLSSLKGKVVLLDFWDPANQESLEGNLGLVKVYDKYKSKGFEVYQVSLATKAPWIAAVQRQKLQWICVSDFLGSNSPAATVYNVKSIPANFLISKNGDLIGRDLFGNDLESQILKALK</sequence>
<evidence type="ECO:0000256" key="1">
    <source>
        <dbReference type="ARBA" id="ARBA00004196"/>
    </source>
</evidence>
<proteinExistence type="predicted"/>
<dbReference type="AlphaFoldDB" id="A0A4R2F1H0"/>
<evidence type="ECO:0000313" key="8">
    <source>
        <dbReference type="EMBL" id="TCN73185.1"/>
    </source>
</evidence>
<protein>
    <submittedName>
        <fullName evidence="8">Peroxiredoxin</fullName>
    </submittedName>
</protein>
<evidence type="ECO:0000259" key="6">
    <source>
        <dbReference type="Pfam" id="PF00578"/>
    </source>
</evidence>
<comment type="subcellular location">
    <subcellularLocation>
        <location evidence="1">Cell envelope</location>
    </subcellularLocation>
</comment>
<keyword evidence="5" id="KW-0732">Signal</keyword>
<keyword evidence="9" id="KW-1185">Reference proteome</keyword>
<dbReference type="OrthoDB" id="6399635at2"/>
<gene>
    <name evidence="8" type="ORF">CLV25_101406</name>
</gene>
<accession>A0A4R2F1H0</accession>
<dbReference type="PANTHER" id="PTHR42852">
    <property type="entry name" value="THIOL:DISULFIDE INTERCHANGE PROTEIN DSBE"/>
    <property type="match status" value="1"/>
</dbReference>
<keyword evidence="3" id="KW-1015">Disulfide bond</keyword>
<dbReference type="RefSeq" id="WP_131837961.1">
    <property type="nucleotide sequence ID" value="NZ_SLWB01000001.1"/>
</dbReference>
<comment type="caution">
    <text evidence="8">The sequence shown here is derived from an EMBL/GenBank/DDBJ whole genome shotgun (WGS) entry which is preliminary data.</text>
</comment>
<feature type="domain" description="DUF4369" evidence="7">
    <location>
        <begin position="23"/>
        <end position="118"/>
    </location>
</feature>
<dbReference type="SUPFAM" id="SSF52833">
    <property type="entry name" value="Thioredoxin-like"/>
    <property type="match status" value="1"/>
</dbReference>
<evidence type="ECO:0000259" key="7">
    <source>
        <dbReference type="Pfam" id="PF14289"/>
    </source>
</evidence>
<feature type="domain" description="Alkyl hydroperoxide reductase subunit C/ Thiol specific antioxidant" evidence="6">
    <location>
        <begin position="246"/>
        <end position="357"/>
    </location>
</feature>
<dbReference type="GO" id="GO:0016491">
    <property type="term" value="F:oxidoreductase activity"/>
    <property type="evidence" value="ECO:0007669"/>
    <property type="project" value="InterPro"/>
</dbReference>
<evidence type="ECO:0000313" key="9">
    <source>
        <dbReference type="Proteomes" id="UP000294830"/>
    </source>
</evidence>
<name>A0A4R2F1H0_9BACT</name>
<keyword evidence="4" id="KW-0676">Redox-active center</keyword>
<feature type="chain" id="PRO_5020835603" evidence="5">
    <location>
        <begin position="23"/>
        <end position="377"/>
    </location>
</feature>
<dbReference type="PANTHER" id="PTHR42852:SF6">
    <property type="entry name" value="THIOL:DISULFIDE INTERCHANGE PROTEIN DSBE"/>
    <property type="match status" value="1"/>
</dbReference>